<feature type="domain" description="Ribosomal RNA adenine methylase transferase N-terminal" evidence="9">
    <location>
        <begin position="41"/>
        <end position="214"/>
    </location>
</feature>
<dbReference type="InterPro" id="IPR023165">
    <property type="entry name" value="rRNA_Ade_diMease-like_C"/>
</dbReference>
<reference evidence="10" key="1">
    <citation type="journal article" date="2020" name="mSystems">
        <title>Genome- and Community-Level Interaction Insights into Carbon Utilization and Element Cycling Functions of Hydrothermarchaeota in Hydrothermal Sediment.</title>
        <authorList>
            <person name="Zhou Z."/>
            <person name="Liu Y."/>
            <person name="Xu W."/>
            <person name="Pan J."/>
            <person name="Luo Z.H."/>
            <person name="Li M."/>
        </authorList>
    </citation>
    <scope>NUCLEOTIDE SEQUENCE [LARGE SCALE GENOMIC DNA]</scope>
    <source>
        <strain evidence="10">HyVt-533</strain>
    </source>
</reference>
<keyword evidence="6 7" id="KW-0694">RNA-binding</keyword>
<dbReference type="SMART" id="SM00650">
    <property type="entry name" value="rADc"/>
    <property type="match status" value="1"/>
</dbReference>
<keyword evidence="4 7" id="KW-0808">Transferase</keyword>
<gene>
    <name evidence="7 10" type="primary">rsmA</name>
    <name evidence="7" type="synonym">ksgA</name>
    <name evidence="10" type="ORF">ENJ96_05715</name>
</gene>
<keyword evidence="5 7" id="KW-0949">S-adenosyl-L-methionine</keyword>
<feature type="binding site" evidence="7 8">
    <location>
        <position position="107"/>
    </location>
    <ligand>
        <name>S-adenosyl-L-methionine</name>
        <dbReference type="ChEBI" id="CHEBI:59789"/>
    </ligand>
</feature>
<feature type="binding site" evidence="7 8">
    <location>
        <position position="61"/>
    </location>
    <ligand>
        <name>S-adenosyl-L-methionine</name>
        <dbReference type="ChEBI" id="CHEBI:59789"/>
    </ligand>
</feature>
<dbReference type="PANTHER" id="PTHR11727:SF7">
    <property type="entry name" value="DIMETHYLADENOSINE TRANSFERASE-RELATED"/>
    <property type="match status" value="1"/>
</dbReference>
<comment type="subcellular location">
    <subcellularLocation>
        <location evidence="7">Cytoplasm</location>
    </subcellularLocation>
</comment>
<protein>
    <recommendedName>
        <fullName evidence="7">Ribosomal RNA small subunit methyltransferase A</fullName>
        <ecNumber evidence="7">2.1.1.182</ecNumber>
    </recommendedName>
    <alternativeName>
        <fullName evidence="7">16S rRNA (adenine(1518)-N(6)/adenine(1519)-N(6))-dimethyltransferase</fullName>
    </alternativeName>
    <alternativeName>
        <fullName evidence="7">16S rRNA dimethyladenosine transferase</fullName>
    </alternativeName>
    <alternativeName>
        <fullName evidence="7">16S rRNA dimethylase</fullName>
    </alternativeName>
    <alternativeName>
        <fullName evidence="7">S-adenosylmethionine-6-N', N'-adenosyl(rRNA) dimethyltransferase</fullName>
    </alternativeName>
</protein>
<dbReference type="PROSITE" id="PS51689">
    <property type="entry name" value="SAM_RNA_A_N6_MT"/>
    <property type="match status" value="1"/>
</dbReference>
<dbReference type="Pfam" id="PF00398">
    <property type="entry name" value="RrnaAD"/>
    <property type="match status" value="1"/>
</dbReference>
<dbReference type="EMBL" id="DROK01000162">
    <property type="protein sequence ID" value="HHI97333.1"/>
    <property type="molecule type" value="Genomic_DNA"/>
</dbReference>
<sequence length="289" mass="32173">MPAATSPGTRDKPPTPASLLKRYGLKAKKGLGQHFLNDFSLARRIVQVSGLPPGKTVVELGAGLGTLTLALAEKAARVIAFELDETLIQILEKEKFLPPNVELRRADILKLDYLALARELGQPFVLFGNLPYYLSSRLLYKLIEEREAFNWAVFMFQKEVAERLLAAPGTKDYGPLTVYLKLTAEVQRLMNLPPGCFYPAPEVHSTVVKITIKQRPPLPQEEALQKLLKIAFSSRRKKLVKNLAALGLKKEELKKILAALGLPENVRAEEIPPEKFLALAQHLGPLKAW</sequence>
<dbReference type="InterPro" id="IPR020596">
    <property type="entry name" value="rRNA_Ade_Mease_Trfase_CS"/>
</dbReference>
<feature type="binding site" evidence="7 8">
    <location>
        <position position="36"/>
    </location>
    <ligand>
        <name>S-adenosyl-L-methionine</name>
        <dbReference type="ChEBI" id="CHEBI:59789"/>
    </ligand>
</feature>
<comment type="function">
    <text evidence="7">Specifically dimethylates two adjacent adenosines (A1518 and A1519) in the loop of a conserved hairpin near the 3'-end of 16S rRNA in the 30S particle. May play a critical role in biogenesis of 30S subunits.</text>
</comment>
<dbReference type="SUPFAM" id="SSF53335">
    <property type="entry name" value="S-adenosyl-L-methionine-dependent methyltransferases"/>
    <property type="match status" value="1"/>
</dbReference>
<evidence type="ECO:0000256" key="8">
    <source>
        <dbReference type="PROSITE-ProRule" id="PRU01026"/>
    </source>
</evidence>
<feature type="binding site" evidence="7 8">
    <location>
        <position position="129"/>
    </location>
    <ligand>
        <name>S-adenosyl-L-methionine</name>
        <dbReference type="ChEBI" id="CHEBI:59789"/>
    </ligand>
</feature>
<comment type="catalytic activity">
    <reaction evidence="7">
        <text>adenosine(1518)/adenosine(1519) in 16S rRNA + 4 S-adenosyl-L-methionine = N(6)-dimethyladenosine(1518)/N(6)-dimethyladenosine(1519) in 16S rRNA + 4 S-adenosyl-L-homocysteine + 4 H(+)</text>
        <dbReference type="Rhea" id="RHEA:19609"/>
        <dbReference type="Rhea" id="RHEA-COMP:10232"/>
        <dbReference type="Rhea" id="RHEA-COMP:10233"/>
        <dbReference type="ChEBI" id="CHEBI:15378"/>
        <dbReference type="ChEBI" id="CHEBI:57856"/>
        <dbReference type="ChEBI" id="CHEBI:59789"/>
        <dbReference type="ChEBI" id="CHEBI:74411"/>
        <dbReference type="ChEBI" id="CHEBI:74493"/>
        <dbReference type="EC" id="2.1.1.182"/>
    </reaction>
</comment>
<dbReference type="InterPro" id="IPR029063">
    <property type="entry name" value="SAM-dependent_MTases_sf"/>
</dbReference>
<accession>A0A7V5NZY9</accession>
<dbReference type="GO" id="GO:0052908">
    <property type="term" value="F:16S rRNA (adenine(1518)-N(6)/adenine(1519)-N(6))-dimethyltransferase activity"/>
    <property type="evidence" value="ECO:0007669"/>
    <property type="project" value="UniProtKB-EC"/>
</dbReference>
<dbReference type="Gene3D" id="3.40.50.150">
    <property type="entry name" value="Vaccinia Virus protein VP39"/>
    <property type="match status" value="1"/>
</dbReference>
<evidence type="ECO:0000256" key="1">
    <source>
        <dbReference type="ARBA" id="ARBA00022490"/>
    </source>
</evidence>
<feature type="binding site" evidence="7 8">
    <location>
        <position position="34"/>
    </location>
    <ligand>
        <name>S-adenosyl-L-methionine</name>
        <dbReference type="ChEBI" id="CHEBI:59789"/>
    </ligand>
</feature>
<dbReference type="EC" id="2.1.1.182" evidence="7"/>
<feature type="binding site" evidence="7 8">
    <location>
        <position position="82"/>
    </location>
    <ligand>
        <name>S-adenosyl-L-methionine</name>
        <dbReference type="ChEBI" id="CHEBI:59789"/>
    </ligand>
</feature>
<dbReference type="Gene3D" id="1.10.8.100">
    <property type="entry name" value="Ribosomal RNA adenine dimethylase-like, domain 2"/>
    <property type="match status" value="1"/>
</dbReference>
<evidence type="ECO:0000256" key="2">
    <source>
        <dbReference type="ARBA" id="ARBA00022552"/>
    </source>
</evidence>
<dbReference type="InterPro" id="IPR020598">
    <property type="entry name" value="rRNA_Ade_methylase_Trfase_N"/>
</dbReference>
<evidence type="ECO:0000256" key="4">
    <source>
        <dbReference type="ARBA" id="ARBA00022679"/>
    </source>
</evidence>
<keyword evidence="3 7" id="KW-0489">Methyltransferase</keyword>
<comment type="caution">
    <text evidence="10">The sequence shown here is derived from an EMBL/GenBank/DDBJ whole genome shotgun (WGS) entry which is preliminary data.</text>
</comment>
<dbReference type="HAMAP" id="MF_00607">
    <property type="entry name" value="16SrRNA_methyltr_A"/>
    <property type="match status" value="1"/>
</dbReference>
<dbReference type="CDD" id="cd02440">
    <property type="entry name" value="AdoMet_MTases"/>
    <property type="match status" value="1"/>
</dbReference>
<dbReference type="PANTHER" id="PTHR11727">
    <property type="entry name" value="DIMETHYLADENOSINE TRANSFERASE"/>
    <property type="match status" value="1"/>
</dbReference>
<comment type="similarity">
    <text evidence="7">Belongs to the class I-like SAM-binding methyltransferase superfamily. rRNA adenine N(6)-methyltransferase family. RsmA subfamily.</text>
</comment>
<dbReference type="NCBIfam" id="TIGR00755">
    <property type="entry name" value="ksgA"/>
    <property type="match status" value="1"/>
</dbReference>
<dbReference type="PROSITE" id="PS01131">
    <property type="entry name" value="RRNA_A_DIMETH"/>
    <property type="match status" value="1"/>
</dbReference>
<dbReference type="GO" id="GO:0003723">
    <property type="term" value="F:RNA binding"/>
    <property type="evidence" value="ECO:0007669"/>
    <property type="project" value="UniProtKB-UniRule"/>
</dbReference>
<dbReference type="GO" id="GO:0005829">
    <property type="term" value="C:cytosol"/>
    <property type="evidence" value="ECO:0007669"/>
    <property type="project" value="TreeGrafter"/>
</dbReference>
<keyword evidence="1 7" id="KW-0963">Cytoplasm</keyword>
<dbReference type="InterPro" id="IPR001737">
    <property type="entry name" value="KsgA/Erm"/>
</dbReference>
<name>A0A7V5NZY9_9BACT</name>
<dbReference type="Proteomes" id="UP000886101">
    <property type="component" value="Unassembled WGS sequence"/>
</dbReference>
<keyword evidence="2 7" id="KW-0698">rRNA processing</keyword>
<dbReference type="AlphaFoldDB" id="A0A7V5NZY9"/>
<dbReference type="InterPro" id="IPR011530">
    <property type="entry name" value="rRNA_adenine_dimethylase"/>
</dbReference>
<evidence type="ECO:0000259" key="9">
    <source>
        <dbReference type="SMART" id="SM00650"/>
    </source>
</evidence>
<organism evidence="10">
    <name type="scientific">Thermodesulfatator atlanticus</name>
    <dbReference type="NCBI Taxonomy" id="501497"/>
    <lineage>
        <taxon>Bacteria</taxon>
        <taxon>Pseudomonadati</taxon>
        <taxon>Thermodesulfobacteriota</taxon>
        <taxon>Thermodesulfobacteria</taxon>
        <taxon>Thermodesulfobacteriales</taxon>
        <taxon>Thermodesulfatatoraceae</taxon>
        <taxon>Thermodesulfatator</taxon>
    </lineage>
</organism>
<evidence type="ECO:0000256" key="7">
    <source>
        <dbReference type="HAMAP-Rule" id="MF_00607"/>
    </source>
</evidence>
<evidence type="ECO:0000256" key="5">
    <source>
        <dbReference type="ARBA" id="ARBA00022691"/>
    </source>
</evidence>
<evidence type="ECO:0000256" key="6">
    <source>
        <dbReference type="ARBA" id="ARBA00022884"/>
    </source>
</evidence>
<evidence type="ECO:0000256" key="3">
    <source>
        <dbReference type="ARBA" id="ARBA00022603"/>
    </source>
</evidence>
<evidence type="ECO:0000313" key="10">
    <source>
        <dbReference type="EMBL" id="HHI97333.1"/>
    </source>
</evidence>
<proteinExistence type="inferred from homology"/>